<feature type="region of interest" description="Disordered" evidence="2">
    <location>
        <begin position="1"/>
        <end position="81"/>
    </location>
</feature>
<dbReference type="InterPro" id="IPR040349">
    <property type="entry name" value="Csm1/Pcs1"/>
</dbReference>
<dbReference type="InterPro" id="IPR020981">
    <property type="entry name" value="Csm1/Pcs1_C"/>
</dbReference>
<dbReference type="EMBL" id="MTSL01000101">
    <property type="protein sequence ID" value="PJF18785.1"/>
    <property type="molecule type" value="Genomic_DNA"/>
</dbReference>
<dbReference type="Pfam" id="PF12539">
    <property type="entry name" value="Csm1"/>
    <property type="match status" value="1"/>
</dbReference>
<proteinExistence type="predicted"/>
<protein>
    <recommendedName>
        <fullName evidence="3">Monopolin complex subunit Csm1/Pcs1 C-terminal domain-containing protein</fullName>
    </recommendedName>
</protein>
<evidence type="ECO:0000256" key="2">
    <source>
        <dbReference type="SAM" id="MobiDB-lite"/>
    </source>
</evidence>
<accession>A0A2H9TM09</accession>
<keyword evidence="1" id="KW-0175">Coiled coil</keyword>
<dbReference type="Proteomes" id="UP000240830">
    <property type="component" value="Unassembled WGS sequence"/>
</dbReference>
<keyword evidence="5" id="KW-1185">Reference proteome</keyword>
<feature type="coiled-coil region" evidence="1">
    <location>
        <begin position="114"/>
        <end position="141"/>
    </location>
</feature>
<dbReference type="GO" id="GO:0033551">
    <property type="term" value="C:monopolin complex"/>
    <property type="evidence" value="ECO:0007669"/>
    <property type="project" value="InterPro"/>
</dbReference>
<feature type="domain" description="Monopolin complex subunit Csm1/Pcs1 C-terminal" evidence="3">
    <location>
        <begin position="170"/>
        <end position="242"/>
    </location>
</feature>
<reference evidence="4 5" key="1">
    <citation type="submission" date="2016-10" db="EMBL/GenBank/DDBJ databases">
        <title>The genome of Paramicrosporidium saccamoebae is the missing link in understanding Cryptomycota and Microsporidia evolution.</title>
        <authorList>
            <person name="Quandt C.A."/>
            <person name="Beaudet D."/>
            <person name="Corsaro D."/>
            <person name="Michel R."/>
            <person name="Corradi N."/>
            <person name="James T."/>
        </authorList>
    </citation>
    <scope>NUCLEOTIDE SEQUENCE [LARGE SCALE GENOMIC DNA]</scope>
    <source>
        <strain evidence="4 5">KSL3</strain>
    </source>
</reference>
<evidence type="ECO:0000259" key="3">
    <source>
        <dbReference type="Pfam" id="PF12539"/>
    </source>
</evidence>
<dbReference type="PANTHER" id="PTHR28006:SF1">
    <property type="entry name" value="MONOPOLIN COMPLEX SUBUNIT CSM1"/>
    <property type="match status" value="1"/>
</dbReference>
<feature type="compositionally biased region" description="Low complexity" evidence="2">
    <location>
        <begin position="37"/>
        <end position="51"/>
    </location>
</feature>
<sequence>MPRKNRGRPGTAIARKQTENESPLKGRGNKASRTATRKLTSSPRTKSSPRTATLASSPSPRPVKRATQKSTSPVKRKLPLNPSSSEIIDELREKFQQLNMLRTTAAEALLEEYKKSAEDRIKAAERVIEGLRKENESLRRKAESGPARSARVSDVSAVSADQTSGLRPIVDLYGRLSGLEILSDLETENLWHCSISGRQGDFTFDLSLEEEERQYSYVPTFSTKTPISSRLPAYLQEEIVFDCDQLQLFFWRALNFLMSTPVASNNK</sequence>
<dbReference type="AlphaFoldDB" id="A0A2H9TM09"/>
<dbReference type="InterPro" id="IPR038608">
    <property type="entry name" value="Csm1/Pcs1_C_sf"/>
</dbReference>
<evidence type="ECO:0000313" key="5">
    <source>
        <dbReference type="Proteomes" id="UP000240830"/>
    </source>
</evidence>
<dbReference type="STRING" id="1246581.A0A2H9TM09"/>
<gene>
    <name evidence="4" type="ORF">PSACC_01364</name>
</gene>
<dbReference type="PANTHER" id="PTHR28006">
    <property type="entry name" value="MONOPOLIN COMPLEX SUBUNIT CSM1"/>
    <property type="match status" value="1"/>
</dbReference>
<comment type="caution">
    <text evidence="4">The sequence shown here is derived from an EMBL/GenBank/DDBJ whole genome shotgun (WGS) entry which is preliminary data.</text>
</comment>
<name>A0A2H9TM09_9FUNG</name>
<evidence type="ECO:0000313" key="4">
    <source>
        <dbReference type="EMBL" id="PJF18785.1"/>
    </source>
</evidence>
<dbReference type="OrthoDB" id="2431049at2759"/>
<evidence type="ECO:0000256" key="1">
    <source>
        <dbReference type="SAM" id="Coils"/>
    </source>
</evidence>
<dbReference type="CDD" id="cd23787">
    <property type="entry name" value="RWD_CSM1"/>
    <property type="match status" value="1"/>
</dbReference>
<organism evidence="4 5">
    <name type="scientific">Paramicrosporidium saccamoebae</name>
    <dbReference type="NCBI Taxonomy" id="1246581"/>
    <lineage>
        <taxon>Eukaryota</taxon>
        <taxon>Fungi</taxon>
        <taxon>Fungi incertae sedis</taxon>
        <taxon>Cryptomycota</taxon>
        <taxon>Cryptomycota incertae sedis</taxon>
        <taxon>Paramicrosporidium</taxon>
    </lineage>
</organism>
<dbReference type="Gene3D" id="3.90.1150.80">
    <property type="match status" value="1"/>
</dbReference>